<dbReference type="Pfam" id="PF13614">
    <property type="entry name" value="AAA_31"/>
    <property type="match status" value="1"/>
</dbReference>
<dbReference type="GO" id="GO:0016887">
    <property type="term" value="F:ATP hydrolysis activity"/>
    <property type="evidence" value="ECO:0007669"/>
    <property type="project" value="TreeGrafter"/>
</dbReference>
<dbReference type="AlphaFoldDB" id="A0A8J8B3Q3"/>
<proteinExistence type="predicted"/>
<dbReference type="RefSeq" id="WP_227020142.1">
    <property type="nucleotide sequence ID" value="NZ_JAGSND010000019.1"/>
</dbReference>
<sequence>MKINVMLVSKLEKNIKVMKNFIEDEEIHIVGDSTTGSVALDKIENLMPDIIIMTLGTGDNDVLSLAERVFLHRPRTHVILLAEYIDVEILQSAIAIGVHNVREFPASSKEFAEYIKSVYHNENSRIKALNEKQNLSWMSRVVTVFGAKGGLGKTTIAVNLAVKLAQSNKKVALVDLDLQFGDIHIFLDIDPSDTISELVQEFFTSNIDSVRSFMTVHSSGIHILSSPKSPEYAEIISAEKIQSLLSLLRTYYDYVVIDTPPFFTEVTLTALESSSTILFVTGLDISILKNSKVSLSLLDSLQQTDKIRLIVNRAVDMSSITINDVQSILGCPIWAKIPSDYKVAVTALNRGIPFVLSNPGSKLSQSIEDVARLLLDGEGENSEKKGNLFPVNPQEKVKIGKLKSFLKKEKK</sequence>
<dbReference type="InterPro" id="IPR050625">
    <property type="entry name" value="ParA/MinD_ATPase"/>
</dbReference>
<dbReference type="GO" id="GO:0051782">
    <property type="term" value="P:negative regulation of cell division"/>
    <property type="evidence" value="ECO:0007669"/>
    <property type="project" value="TreeGrafter"/>
</dbReference>
<dbReference type="SUPFAM" id="SSF52172">
    <property type="entry name" value="CheY-like"/>
    <property type="match status" value="1"/>
</dbReference>
<name>A0A8J8B3Q3_9FIRM</name>
<dbReference type="InterPro" id="IPR025669">
    <property type="entry name" value="AAA_dom"/>
</dbReference>
<feature type="domain" description="Response regulatory" evidence="4">
    <location>
        <begin position="4"/>
        <end position="119"/>
    </location>
</feature>
<dbReference type="EMBL" id="JAGSND010000019">
    <property type="protein sequence ID" value="MBR0600011.1"/>
    <property type="molecule type" value="Genomic_DNA"/>
</dbReference>
<dbReference type="InterPro" id="IPR011006">
    <property type="entry name" value="CheY-like_superfamily"/>
</dbReference>
<reference evidence="5" key="2">
    <citation type="submission" date="2021-04" db="EMBL/GenBank/DDBJ databases">
        <authorList>
            <person name="Liu J."/>
        </authorList>
    </citation>
    <scope>NUCLEOTIDE SEQUENCE</scope>
    <source>
        <strain evidence="5">BAD-6</strain>
    </source>
</reference>
<dbReference type="PANTHER" id="PTHR43384:SF13">
    <property type="entry name" value="SLR0110 PROTEIN"/>
    <property type="match status" value="1"/>
</dbReference>
<evidence type="ECO:0000256" key="2">
    <source>
        <dbReference type="ARBA" id="ARBA00024867"/>
    </source>
</evidence>
<comment type="caution">
    <text evidence="3">Lacks conserved residue(s) required for the propagation of feature annotation.</text>
</comment>
<dbReference type="InterPro" id="IPR001789">
    <property type="entry name" value="Sig_transdc_resp-reg_receiver"/>
</dbReference>
<evidence type="ECO:0000259" key="4">
    <source>
        <dbReference type="PROSITE" id="PS50110"/>
    </source>
</evidence>
<reference evidence="5" key="1">
    <citation type="submission" date="2021-04" db="EMBL/GenBank/DDBJ databases">
        <title>Sinoanaerobacter chloroacetimidivorans sp. nov., an obligate anaerobic bacterium isolated from anaerobic sludge.</title>
        <authorList>
            <person name="Bao Y."/>
        </authorList>
    </citation>
    <scope>NUCLEOTIDE SEQUENCE</scope>
    <source>
        <strain evidence="5">BAD-6</strain>
    </source>
</reference>
<dbReference type="PROSITE" id="PS50110">
    <property type="entry name" value="RESPONSE_REGULATORY"/>
    <property type="match status" value="1"/>
</dbReference>
<protein>
    <recommendedName>
        <fullName evidence="1">Stage 0 sporulation protein A homolog</fullName>
    </recommendedName>
</protein>
<dbReference type="GO" id="GO:0005524">
    <property type="term" value="F:ATP binding"/>
    <property type="evidence" value="ECO:0007669"/>
    <property type="project" value="TreeGrafter"/>
</dbReference>
<dbReference type="InterPro" id="IPR027417">
    <property type="entry name" value="P-loop_NTPase"/>
</dbReference>
<evidence type="ECO:0000256" key="1">
    <source>
        <dbReference type="ARBA" id="ARBA00018672"/>
    </source>
</evidence>
<evidence type="ECO:0000313" key="5">
    <source>
        <dbReference type="EMBL" id="MBR0600011.1"/>
    </source>
</evidence>
<accession>A0A8J8B3Q3</accession>
<dbReference type="SUPFAM" id="SSF52540">
    <property type="entry name" value="P-loop containing nucleoside triphosphate hydrolases"/>
    <property type="match status" value="1"/>
</dbReference>
<dbReference type="Gene3D" id="3.40.50.300">
    <property type="entry name" value="P-loop containing nucleotide triphosphate hydrolases"/>
    <property type="match status" value="1"/>
</dbReference>
<comment type="caution">
    <text evidence="5">The sequence shown here is derived from an EMBL/GenBank/DDBJ whole genome shotgun (WGS) entry which is preliminary data.</text>
</comment>
<dbReference type="GO" id="GO:0000160">
    <property type="term" value="P:phosphorelay signal transduction system"/>
    <property type="evidence" value="ECO:0007669"/>
    <property type="project" value="InterPro"/>
</dbReference>
<evidence type="ECO:0000256" key="3">
    <source>
        <dbReference type="PROSITE-ProRule" id="PRU00169"/>
    </source>
</evidence>
<evidence type="ECO:0000313" key="6">
    <source>
        <dbReference type="Proteomes" id="UP000675664"/>
    </source>
</evidence>
<comment type="function">
    <text evidence="2">May play the central regulatory role in sporulation. It may be an element of the effector pathway responsible for the activation of sporulation genes in response to nutritional stress. Spo0A may act in concert with spo0H (a sigma factor) to control the expression of some genes that are critical to the sporulation process.</text>
</comment>
<dbReference type="PANTHER" id="PTHR43384">
    <property type="entry name" value="SEPTUM SITE-DETERMINING PROTEIN MIND HOMOLOG, CHLOROPLASTIC-RELATED"/>
    <property type="match status" value="1"/>
</dbReference>
<dbReference type="Proteomes" id="UP000675664">
    <property type="component" value="Unassembled WGS sequence"/>
</dbReference>
<dbReference type="Gene3D" id="3.40.50.2300">
    <property type="match status" value="1"/>
</dbReference>
<dbReference type="GO" id="GO:0005829">
    <property type="term" value="C:cytosol"/>
    <property type="evidence" value="ECO:0007669"/>
    <property type="project" value="TreeGrafter"/>
</dbReference>
<gene>
    <name evidence="5" type="ORF">KCX82_19180</name>
</gene>
<dbReference type="GO" id="GO:0009898">
    <property type="term" value="C:cytoplasmic side of plasma membrane"/>
    <property type="evidence" value="ECO:0007669"/>
    <property type="project" value="TreeGrafter"/>
</dbReference>
<organism evidence="5 6">
    <name type="scientific">Sinanaerobacter chloroacetimidivorans</name>
    <dbReference type="NCBI Taxonomy" id="2818044"/>
    <lineage>
        <taxon>Bacteria</taxon>
        <taxon>Bacillati</taxon>
        <taxon>Bacillota</taxon>
        <taxon>Clostridia</taxon>
        <taxon>Peptostreptococcales</taxon>
        <taxon>Anaerovoracaceae</taxon>
        <taxon>Sinanaerobacter</taxon>
    </lineage>
</organism>
<keyword evidence="6" id="KW-1185">Reference proteome</keyword>